<name>A0A9P8SK58_9HYPO</name>
<gene>
    <name evidence="2" type="ORF">HRG_04019</name>
</gene>
<organism evidence="2 3">
    <name type="scientific">Hirsutella rhossiliensis</name>
    <dbReference type="NCBI Taxonomy" id="111463"/>
    <lineage>
        <taxon>Eukaryota</taxon>
        <taxon>Fungi</taxon>
        <taxon>Dikarya</taxon>
        <taxon>Ascomycota</taxon>
        <taxon>Pezizomycotina</taxon>
        <taxon>Sordariomycetes</taxon>
        <taxon>Hypocreomycetidae</taxon>
        <taxon>Hypocreales</taxon>
        <taxon>Ophiocordycipitaceae</taxon>
        <taxon>Hirsutella</taxon>
    </lineage>
</organism>
<dbReference type="Proteomes" id="UP000824596">
    <property type="component" value="Unassembled WGS sequence"/>
</dbReference>
<proteinExistence type="predicted"/>
<dbReference type="RefSeq" id="XP_044723516.1">
    <property type="nucleotide sequence ID" value="XM_044862490.1"/>
</dbReference>
<dbReference type="OrthoDB" id="3439209at2759"/>
<evidence type="ECO:0000256" key="1">
    <source>
        <dbReference type="SAM" id="MobiDB-lite"/>
    </source>
</evidence>
<evidence type="ECO:0000313" key="3">
    <source>
        <dbReference type="Proteomes" id="UP000824596"/>
    </source>
</evidence>
<protein>
    <submittedName>
        <fullName evidence="2">Uncharacterized protein</fullName>
    </submittedName>
</protein>
<keyword evidence="3" id="KW-1185">Reference proteome</keyword>
<comment type="caution">
    <text evidence="2">The sequence shown here is derived from an EMBL/GenBank/DDBJ whole genome shotgun (WGS) entry which is preliminary data.</text>
</comment>
<feature type="compositionally biased region" description="Low complexity" evidence="1">
    <location>
        <begin position="347"/>
        <end position="376"/>
    </location>
</feature>
<feature type="region of interest" description="Disordered" evidence="1">
    <location>
        <begin position="283"/>
        <end position="386"/>
    </location>
</feature>
<sequence length="510" mass="55736">MLNSGGYDYCPGGVRGDMVFSESYYHQSGRTFDPNYFPEVILPRPEHNAEGPLLPPSTGYAHWLHEAEGIKRRASLMMTAAPTWSDGEPATSAAIVADGSLGSYSPDWWCHEQQQQHNLHVQEQAALMPAASWDPFGQTDIALSIPWPTYELPGADTLAASTVAPPLVLQDVSYPCLDGVEGSSISPYPETEMGLFTAPAKSWLDSSPSYFFPQPVSQPLPPFWETFSSPLGSWSSGASLSGMSEESDLEGQFPCALSLSKAGGSAGGVSGLDPSLPCASSSPAMAFSGREGKASAKSKSPSTRTPARRSRKRLPSIAPEIPPVMEGRVSRVRRSNRLSSKMKAQDRSPSSSICSDSDPASSAPSVSPASSTSQQPKGTRFGKIDDMDPVTKTFVETMLLNDRAESRDKKVPYSIILRKLSHVFSGAEETLRGHRRKLMLPKEQRVRRPVWEPYDILLLQEAVQYQHHTSLRRKISWTAVSRYIYNNGGSYKFGITACSRKWRLLQAGQL</sequence>
<reference evidence="2" key="1">
    <citation type="submission" date="2021-09" db="EMBL/GenBank/DDBJ databases">
        <title>A high-quality genome of the endoparasitic fungus Hirsutella rhossiliensis with a comparison of Hirsutella genomes reveals transposable elements contributing to genome size variation.</title>
        <authorList>
            <person name="Lin R."/>
            <person name="Jiao Y."/>
            <person name="Sun X."/>
            <person name="Ling J."/>
            <person name="Xie B."/>
            <person name="Cheng X."/>
        </authorList>
    </citation>
    <scope>NUCLEOTIDE SEQUENCE</scope>
    <source>
        <strain evidence="2">HR02</strain>
    </source>
</reference>
<dbReference type="AlphaFoldDB" id="A0A9P8SK58"/>
<dbReference type="EMBL" id="JAIZPD010000003">
    <property type="protein sequence ID" value="KAH0966003.1"/>
    <property type="molecule type" value="Genomic_DNA"/>
</dbReference>
<dbReference type="GeneID" id="68353148"/>
<evidence type="ECO:0000313" key="2">
    <source>
        <dbReference type="EMBL" id="KAH0966003.1"/>
    </source>
</evidence>
<accession>A0A9P8SK58</accession>